<sequence>MIILLLILSLVATIVITTPIPQKDITLFPETTVEVLKHIHRVNGDGSYSFGFKASDGTFLVERKDADGYVTGEFGYTKQQLQISEYFYNFDVARQLLGFPFPAIDGNAYSNANTSSVLKVLDDSDADVPIEVHDATELQIALLTDVEKNKTLPPPPDRPKFFKYGEAIFRSPSNISESDSLVSLMLELLMMLIVVELLWKIVDVAWCLSVCFIGFLLSMCLLVYCHLYTRQVAGARVLHQYVCCINLLHRDFQEFFCFSYNTEAQTYSITNAAENYAEAPDPNHYIAASSYYIGLKYYTETSVYYTTTNASSNY</sequence>
<dbReference type="Proteomes" id="UP000000305">
    <property type="component" value="Unassembled WGS sequence"/>
</dbReference>
<evidence type="ECO:0008006" key="5">
    <source>
        <dbReference type="Google" id="ProtNLM"/>
    </source>
</evidence>
<dbReference type="OrthoDB" id="6354448at2759"/>
<keyword evidence="1" id="KW-0812">Transmembrane</keyword>
<dbReference type="KEGG" id="dpx:DAPPUDRAFT_310098"/>
<dbReference type="HOGENOM" id="CLU_886401_0_0_1"/>
<evidence type="ECO:0000313" key="4">
    <source>
        <dbReference type="Proteomes" id="UP000000305"/>
    </source>
</evidence>
<name>E9FSE9_DAPPU</name>
<organism evidence="3 4">
    <name type="scientific">Daphnia pulex</name>
    <name type="common">Water flea</name>
    <dbReference type="NCBI Taxonomy" id="6669"/>
    <lineage>
        <taxon>Eukaryota</taxon>
        <taxon>Metazoa</taxon>
        <taxon>Ecdysozoa</taxon>
        <taxon>Arthropoda</taxon>
        <taxon>Crustacea</taxon>
        <taxon>Branchiopoda</taxon>
        <taxon>Diplostraca</taxon>
        <taxon>Cladocera</taxon>
        <taxon>Anomopoda</taxon>
        <taxon>Daphniidae</taxon>
        <taxon>Daphnia</taxon>
    </lineage>
</organism>
<keyword evidence="1" id="KW-0472">Membrane</keyword>
<keyword evidence="1" id="KW-1133">Transmembrane helix</keyword>
<gene>
    <name evidence="3" type="ORF">DAPPUDRAFT_310098</name>
</gene>
<proteinExistence type="predicted"/>
<dbReference type="PANTHER" id="PTHR10380">
    <property type="entry name" value="CUTICLE PROTEIN"/>
    <property type="match status" value="1"/>
</dbReference>
<dbReference type="InParanoid" id="E9FSE9"/>
<dbReference type="GO" id="GO:0062129">
    <property type="term" value="C:chitin-based extracellular matrix"/>
    <property type="evidence" value="ECO:0000318"/>
    <property type="project" value="GO_Central"/>
</dbReference>
<feature type="transmembrane region" description="Helical" evidence="1">
    <location>
        <begin position="206"/>
        <end position="229"/>
    </location>
</feature>
<feature type="chain" id="PRO_5003239737" description="SH3 domain-containing protein" evidence="2">
    <location>
        <begin position="18"/>
        <end position="314"/>
    </location>
</feature>
<dbReference type="PANTHER" id="PTHR10380:SF234">
    <property type="entry name" value="CUTICULAR PROTEIN 97EA, ISOFORM A"/>
    <property type="match status" value="1"/>
</dbReference>
<reference evidence="3 4" key="1">
    <citation type="journal article" date="2011" name="Science">
        <title>The ecoresponsive genome of Daphnia pulex.</title>
        <authorList>
            <person name="Colbourne J.K."/>
            <person name="Pfrender M.E."/>
            <person name="Gilbert D."/>
            <person name="Thomas W.K."/>
            <person name="Tucker A."/>
            <person name="Oakley T.H."/>
            <person name="Tokishita S."/>
            <person name="Aerts A."/>
            <person name="Arnold G.J."/>
            <person name="Basu M.K."/>
            <person name="Bauer D.J."/>
            <person name="Caceres C.E."/>
            <person name="Carmel L."/>
            <person name="Casola C."/>
            <person name="Choi J.H."/>
            <person name="Detter J.C."/>
            <person name="Dong Q."/>
            <person name="Dusheyko S."/>
            <person name="Eads B.D."/>
            <person name="Frohlich T."/>
            <person name="Geiler-Samerotte K.A."/>
            <person name="Gerlach D."/>
            <person name="Hatcher P."/>
            <person name="Jogdeo S."/>
            <person name="Krijgsveld J."/>
            <person name="Kriventseva E.V."/>
            <person name="Kultz D."/>
            <person name="Laforsch C."/>
            <person name="Lindquist E."/>
            <person name="Lopez J."/>
            <person name="Manak J.R."/>
            <person name="Muller J."/>
            <person name="Pangilinan J."/>
            <person name="Patwardhan R.P."/>
            <person name="Pitluck S."/>
            <person name="Pritham E.J."/>
            <person name="Rechtsteiner A."/>
            <person name="Rho M."/>
            <person name="Rogozin I.B."/>
            <person name="Sakarya O."/>
            <person name="Salamov A."/>
            <person name="Schaack S."/>
            <person name="Shapiro H."/>
            <person name="Shiga Y."/>
            <person name="Skalitzky C."/>
            <person name="Smith Z."/>
            <person name="Souvorov A."/>
            <person name="Sung W."/>
            <person name="Tang Z."/>
            <person name="Tsuchiya D."/>
            <person name="Tu H."/>
            <person name="Vos H."/>
            <person name="Wang M."/>
            <person name="Wolf Y.I."/>
            <person name="Yamagata H."/>
            <person name="Yamada T."/>
            <person name="Ye Y."/>
            <person name="Shaw J.R."/>
            <person name="Andrews J."/>
            <person name="Crease T.J."/>
            <person name="Tang H."/>
            <person name="Lucas S.M."/>
            <person name="Robertson H.M."/>
            <person name="Bork P."/>
            <person name="Koonin E.V."/>
            <person name="Zdobnov E.M."/>
            <person name="Grigoriev I.V."/>
            <person name="Lynch M."/>
            <person name="Boore J.L."/>
        </authorList>
    </citation>
    <scope>NUCLEOTIDE SEQUENCE [LARGE SCALE GENOMIC DNA]</scope>
</reference>
<evidence type="ECO:0000256" key="1">
    <source>
        <dbReference type="SAM" id="Phobius"/>
    </source>
</evidence>
<dbReference type="EMBL" id="GL732524">
    <property type="protein sequence ID" value="EFX89195.1"/>
    <property type="molecule type" value="Genomic_DNA"/>
</dbReference>
<accession>E9FSE9</accession>
<protein>
    <recommendedName>
        <fullName evidence="5">SH3 domain-containing protein</fullName>
    </recommendedName>
</protein>
<evidence type="ECO:0000256" key="2">
    <source>
        <dbReference type="SAM" id="SignalP"/>
    </source>
</evidence>
<dbReference type="InterPro" id="IPR050468">
    <property type="entry name" value="Cuticle_Struct_Prot"/>
</dbReference>
<dbReference type="GO" id="GO:0008010">
    <property type="term" value="F:structural constituent of chitin-based larval cuticle"/>
    <property type="evidence" value="ECO:0000318"/>
    <property type="project" value="GO_Central"/>
</dbReference>
<dbReference type="AlphaFoldDB" id="E9FSE9"/>
<keyword evidence="2" id="KW-0732">Signal</keyword>
<feature type="signal peptide" evidence="2">
    <location>
        <begin position="1"/>
        <end position="17"/>
    </location>
</feature>
<keyword evidence="4" id="KW-1185">Reference proteome</keyword>
<evidence type="ECO:0000313" key="3">
    <source>
        <dbReference type="EMBL" id="EFX89195.1"/>
    </source>
</evidence>